<accession>A0A972JZK6</accession>
<name>A0A972JZK6_9BACL</name>
<comment type="caution">
    <text evidence="2">The sequence shown here is derived from an EMBL/GenBank/DDBJ whole genome shotgun (WGS) entry which is preliminary data.</text>
</comment>
<evidence type="ECO:0000313" key="2">
    <source>
        <dbReference type="EMBL" id="NOU91943.1"/>
    </source>
</evidence>
<dbReference type="PROSITE" id="PS51257">
    <property type="entry name" value="PROKAR_LIPOPROTEIN"/>
    <property type="match status" value="1"/>
</dbReference>
<dbReference type="AlphaFoldDB" id="A0A972JZK6"/>
<dbReference type="PANTHER" id="PTHR43649">
    <property type="entry name" value="ARABINOSE-BINDING PROTEIN-RELATED"/>
    <property type="match status" value="1"/>
</dbReference>
<dbReference type="RefSeq" id="WP_171650116.1">
    <property type="nucleotide sequence ID" value="NZ_WHOD01000005.1"/>
</dbReference>
<reference evidence="2" key="1">
    <citation type="submission" date="2019-10" db="EMBL/GenBank/DDBJ databases">
        <title>Description of Paenibacillus glebae sp. nov.</title>
        <authorList>
            <person name="Carlier A."/>
            <person name="Qi S."/>
        </authorList>
    </citation>
    <scope>NUCLEOTIDE SEQUENCE</scope>
    <source>
        <strain evidence="2">LMG 31456</strain>
    </source>
</reference>
<keyword evidence="3" id="KW-1185">Reference proteome</keyword>
<dbReference type="EMBL" id="WHOD01000005">
    <property type="protein sequence ID" value="NOU91943.1"/>
    <property type="molecule type" value="Genomic_DNA"/>
</dbReference>
<dbReference type="SUPFAM" id="SSF53850">
    <property type="entry name" value="Periplasmic binding protein-like II"/>
    <property type="match status" value="1"/>
</dbReference>
<dbReference type="Gene3D" id="3.40.190.10">
    <property type="entry name" value="Periplasmic binding protein-like II"/>
    <property type="match status" value="2"/>
</dbReference>
<dbReference type="InterPro" id="IPR050490">
    <property type="entry name" value="Bact_solute-bd_prot1"/>
</dbReference>
<dbReference type="PANTHER" id="PTHR43649:SF33">
    <property type="entry name" value="POLYGALACTURONAN_RHAMNOGALACTURONAN-BINDING PROTEIN YTCQ"/>
    <property type="match status" value="1"/>
</dbReference>
<evidence type="ECO:0000313" key="3">
    <source>
        <dbReference type="Proteomes" id="UP000641588"/>
    </source>
</evidence>
<organism evidence="2 3">
    <name type="scientific">Paenibacillus foliorum</name>
    <dbReference type="NCBI Taxonomy" id="2654974"/>
    <lineage>
        <taxon>Bacteria</taxon>
        <taxon>Bacillati</taxon>
        <taxon>Bacillota</taxon>
        <taxon>Bacilli</taxon>
        <taxon>Bacillales</taxon>
        <taxon>Paenibacillaceae</taxon>
        <taxon>Paenibacillus</taxon>
    </lineage>
</organism>
<keyword evidence="1" id="KW-0732">Signal</keyword>
<proteinExistence type="predicted"/>
<evidence type="ECO:0000256" key="1">
    <source>
        <dbReference type="ARBA" id="ARBA00022729"/>
    </source>
</evidence>
<protein>
    <submittedName>
        <fullName evidence="2">Extracellular solute-binding protein</fullName>
    </submittedName>
</protein>
<dbReference type="Proteomes" id="UP000641588">
    <property type="component" value="Unassembled WGS sequence"/>
</dbReference>
<gene>
    <name evidence="2" type="ORF">GC093_01655</name>
</gene>
<sequence length="531" mass="59858">MRLNNNWKSGSHKIMYIAITGALISVTGCSSDVNKPADTKDSSKPAVDQVAQAKFTYTLPGKFVNWMKDMNHIPVLLKETGANIEFINGGDGDPYYKNIDLKVGSGDFSDAGIMQLSQAEVYGSKGAFVDLRPLIDQYGPNIKKFLDAHPDYAKLVTSSNGKMYAIIPQYPKISNTTFYRDDMFKKAGITTDPKTIQEFTEVLRKLKDTYKDNKNFYPFGGREDFVKFQSAFGANDLIDGQGKVHGVYNGGQGYDLKAAGFKKMIDWYIEIYKDKLIDPEWVSGLSMEEAWQTKVLNGNVAIGHDFYTRPSWFLINGGAKTDPNFSMKVMPPFLNDAGGQSKFPTVPEYRVDRAFVINAKSADKAPGIIKFLDYLYSDKGQTLVGWGVEGTTFKKNPNGKNEFTIKFEEESTKPLGTPAWTFFQDRLTFPIPVNNEAFYEFNHSLTKSYANDYFNKYAESFPIIKYSTDELKERSNLVAKVNEALKANLVKFVTGKRPIAEWDAFLKEMDTLGYSKIVEIDQKAYDTMIKK</sequence>